<evidence type="ECO:0000313" key="1">
    <source>
        <dbReference type="EMBL" id="KAF2892944.1"/>
    </source>
</evidence>
<accession>A0A8K0CSS8</accession>
<gene>
    <name evidence="1" type="ORF">ILUMI_13238</name>
</gene>
<protein>
    <submittedName>
        <fullName evidence="1">Uncharacterized protein</fullName>
    </submittedName>
</protein>
<comment type="caution">
    <text evidence="1">The sequence shown here is derived from an EMBL/GenBank/DDBJ whole genome shotgun (WGS) entry which is preliminary data.</text>
</comment>
<keyword evidence="2" id="KW-1185">Reference proteome</keyword>
<dbReference type="EMBL" id="VTPC01008349">
    <property type="protein sequence ID" value="KAF2892944.1"/>
    <property type="molecule type" value="Genomic_DNA"/>
</dbReference>
<name>A0A8K0CSS8_IGNLU</name>
<reference evidence="1" key="1">
    <citation type="submission" date="2019-08" db="EMBL/GenBank/DDBJ databases">
        <title>The genome of the North American firefly Photinus pyralis.</title>
        <authorList>
            <consortium name="Photinus pyralis genome working group"/>
            <person name="Fallon T.R."/>
            <person name="Sander Lower S.E."/>
            <person name="Weng J.-K."/>
        </authorList>
    </citation>
    <scope>NUCLEOTIDE SEQUENCE</scope>
    <source>
        <strain evidence="1">TRF0915ILg1</strain>
        <tissue evidence="1">Whole body</tissue>
    </source>
</reference>
<feature type="non-terminal residue" evidence="1">
    <location>
        <position position="138"/>
    </location>
</feature>
<dbReference type="Proteomes" id="UP000801492">
    <property type="component" value="Unassembled WGS sequence"/>
</dbReference>
<evidence type="ECO:0000313" key="2">
    <source>
        <dbReference type="Proteomes" id="UP000801492"/>
    </source>
</evidence>
<proteinExistence type="predicted"/>
<dbReference type="AlphaFoldDB" id="A0A8K0CSS8"/>
<organism evidence="1 2">
    <name type="scientific">Ignelater luminosus</name>
    <name type="common">Cucubano</name>
    <name type="synonym">Pyrophorus luminosus</name>
    <dbReference type="NCBI Taxonomy" id="2038154"/>
    <lineage>
        <taxon>Eukaryota</taxon>
        <taxon>Metazoa</taxon>
        <taxon>Ecdysozoa</taxon>
        <taxon>Arthropoda</taxon>
        <taxon>Hexapoda</taxon>
        <taxon>Insecta</taxon>
        <taxon>Pterygota</taxon>
        <taxon>Neoptera</taxon>
        <taxon>Endopterygota</taxon>
        <taxon>Coleoptera</taxon>
        <taxon>Polyphaga</taxon>
        <taxon>Elateriformia</taxon>
        <taxon>Elateroidea</taxon>
        <taxon>Elateridae</taxon>
        <taxon>Agrypninae</taxon>
        <taxon>Pyrophorini</taxon>
        <taxon>Ignelater</taxon>
    </lineage>
</organism>
<sequence>DDTFKHVHSLFMPQQLLLLNATRQTSVENVVELRERTKLMSWERRPTKKVDSKRHGIMSRNVVHAGRNPPNQTTQRYSTISYTKQAKIQLFNKSEKKFYRSFQKLNNAAGNGTPDKEEVHRFLSALWSVPLQDNQAAN</sequence>